<feature type="region of interest" description="Disordered" evidence="6">
    <location>
        <begin position="25"/>
        <end position="63"/>
    </location>
</feature>
<dbReference type="Pfam" id="PF01547">
    <property type="entry name" value="SBP_bac_1"/>
    <property type="match status" value="1"/>
</dbReference>
<keyword evidence="5" id="KW-0449">Lipoprotein</keyword>
<dbReference type="RefSeq" id="WP_185122908.1">
    <property type="nucleotide sequence ID" value="NZ_JACJVQ010000024.1"/>
</dbReference>
<gene>
    <name evidence="8" type="ORF">H7B67_26540</name>
</gene>
<protein>
    <submittedName>
        <fullName evidence="8">Extracellular solute-binding protein</fullName>
    </submittedName>
</protein>
<evidence type="ECO:0000256" key="3">
    <source>
        <dbReference type="ARBA" id="ARBA00023136"/>
    </source>
</evidence>
<evidence type="ECO:0000256" key="2">
    <source>
        <dbReference type="ARBA" id="ARBA00022729"/>
    </source>
</evidence>
<accession>A0A841T5W6</accession>
<name>A0A841T5W6_9BACL</name>
<keyword evidence="1" id="KW-1003">Cell membrane</keyword>
<dbReference type="EMBL" id="JACJVQ010000024">
    <property type="protein sequence ID" value="MBB6637698.1"/>
    <property type="molecule type" value="Genomic_DNA"/>
</dbReference>
<dbReference type="PANTHER" id="PTHR43649">
    <property type="entry name" value="ARABINOSE-BINDING PROTEIN-RELATED"/>
    <property type="match status" value="1"/>
</dbReference>
<evidence type="ECO:0000256" key="5">
    <source>
        <dbReference type="ARBA" id="ARBA00023288"/>
    </source>
</evidence>
<dbReference type="AlphaFoldDB" id="A0A841T5W6"/>
<dbReference type="Proteomes" id="UP000535838">
    <property type="component" value="Unassembled WGS sequence"/>
</dbReference>
<keyword evidence="9" id="KW-1185">Reference proteome</keyword>
<keyword evidence="2 7" id="KW-0732">Signal</keyword>
<evidence type="ECO:0000256" key="1">
    <source>
        <dbReference type="ARBA" id="ARBA00022475"/>
    </source>
</evidence>
<evidence type="ECO:0000313" key="8">
    <source>
        <dbReference type="EMBL" id="MBB6637698.1"/>
    </source>
</evidence>
<feature type="signal peptide" evidence="7">
    <location>
        <begin position="1"/>
        <end position="25"/>
    </location>
</feature>
<sequence length="558" mass="61212">MQASTRKASSAILLSLMLTSTALTACSSSNNGSGGPSPSASPSSSASAPASESASPSDSPNAGGSVYPIKTDVMLTRWLDSGAFSQQLAVTPKLEDFPFNKELEARTGIKVKYELPAVNQAKEQLNIMFASGEYTDIIEWNFVTGYPGGPEKAMQDGNILKLNDLIDKYAPNLKAYLAAHPEVDKQIKTDSGAYYGFPFIRGDDYLMTYGGPIIRKDWLDDLGLEVPTTMDEWYTMLKAFKEKKGATAPLTFISTPRLFDDLQQGLFYGAFGIKRDFYMDDGKVKFGPAEPGFKEFLTTMRKWYAEGLIDKDIATVDGKIRDANMTSGKSGATYALAGGGIGKWLTAMKEVDPKYDLVGAPYPVLNKGDVPKFGQKDFAAPQGGNFAISPKSKNPELAVQLLDYGYSEEGSFFFNFGKEGEAHTLVDGYPTYTDPVKENLSLNLGLYTRATGGPFVQDKRYYEQFAALPQQQEAVKTWGQTDVDKHQLPPISPTAEESTEFAKIMNEVNTLVDETTIKIILGTDSMDAYDKFLTKLESLNIDRAIEIYQAALDRYNAR</sequence>
<feature type="compositionally biased region" description="Low complexity" evidence="6">
    <location>
        <begin position="25"/>
        <end position="62"/>
    </location>
</feature>
<feature type="chain" id="PRO_5039215792" evidence="7">
    <location>
        <begin position="26"/>
        <end position="558"/>
    </location>
</feature>
<evidence type="ECO:0000256" key="6">
    <source>
        <dbReference type="SAM" id="MobiDB-lite"/>
    </source>
</evidence>
<dbReference type="InterPro" id="IPR006059">
    <property type="entry name" value="SBP"/>
</dbReference>
<organism evidence="8 9">
    <name type="scientific">Cohnella thailandensis</name>
    <dbReference type="NCBI Taxonomy" id="557557"/>
    <lineage>
        <taxon>Bacteria</taxon>
        <taxon>Bacillati</taxon>
        <taxon>Bacillota</taxon>
        <taxon>Bacilli</taxon>
        <taxon>Bacillales</taxon>
        <taxon>Paenibacillaceae</taxon>
        <taxon>Cohnella</taxon>
    </lineage>
</organism>
<evidence type="ECO:0000256" key="7">
    <source>
        <dbReference type="SAM" id="SignalP"/>
    </source>
</evidence>
<evidence type="ECO:0000256" key="4">
    <source>
        <dbReference type="ARBA" id="ARBA00023139"/>
    </source>
</evidence>
<evidence type="ECO:0000313" key="9">
    <source>
        <dbReference type="Proteomes" id="UP000535838"/>
    </source>
</evidence>
<keyword evidence="3" id="KW-0472">Membrane</keyword>
<reference evidence="8 9" key="1">
    <citation type="submission" date="2020-08" db="EMBL/GenBank/DDBJ databases">
        <title>Cohnella phylogeny.</title>
        <authorList>
            <person name="Dunlap C."/>
        </authorList>
    </citation>
    <scope>NUCLEOTIDE SEQUENCE [LARGE SCALE GENOMIC DNA]</scope>
    <source>
        <strain evidence="8 9">DSM 25241</strain>
    </source>
</reference>
<dbReference type="PROSITE" id="PS51257">
    <property type="entry name" value="PROKAR_LIPOPROTEIN"/>
    <property type="match status" value="1"/>
</dbReference>
<comment type="caution">
    <text evidence="8">The sequence shown here is derived from an EMBL/GenBank/DDBJ whole genome shotgun (WGS) entry which is preliminary data.</text>
</comment>
<dbReference type="Gene3D" id="3.40.190.10">
    <property type="entry name" value="Periplasmic binding protein-like II"/>
    <property type="match status" value="2"/>
</dbReference>
<keyword evidence="4" id="KW-0564">Palmitate</keyword>
<dbReference type="InterPro" id="IPR050490">
    <property type="entry name" value="Bact_solute-bd_prot1"/>
</dbReference>
<dbReference type="PANTHER" id="PTHR43649:SF33">
    <property type="entry name" value="POLYGALACTURONAN_RHAMNOGALACTURONAN-BINDING PROTEIN YTCQ"/>
    <property type="match status" value="1"/>
</dbReference>
<dbReference type="SUPFAM" id="SSF53850">
    <property type="entry name" value="Periplasmic binding protein-like II"/>
    <property type="match status" value="1"/>
</dbReference>
<proteinExistence type="predicted"/>